<dbReference type="RefSeq" id="WP_307253464.1">
    <property type="nucleotide sequence ID" value="NZ_JAUSTO010000004.1"/>
</dbReference>
<protein>
    <submittedName>
        <fullName evidence="7">Nitroreductase</fullName>
    </submittedName>
</protein>
<dbReference type="CDD" id="cd02062">
    <property type="entry name" value="Nitro_FMN_reductase"/>
    <property type="match status" value="1"/>
</dbReference>
<evidence type="ECO:0000256" key="2">
    <source>
        <dbReference type="ARBA" id="ARBA00007118"/>
    </source>
</evidence>
<dbReference type="PANTHER" id="PTHR43673:SF2">
    <property type="entry name" value="NITROREDUCTASE"/>
    <property type="match status" value="1"/>
</dbReference>
<dbReference type="SUPFAM" id="SSF55469">
    <property type="entry name" value="FMN-dependent nitroreductase-like"/>
    <property type="match status" value="1"/>
</dbReference>
<dbReference type="InterPro" id="IPR000415">
    <property type="entry name" value="Nitroreductase-like"/>
</dbReference>
<dbReference type="Pfam" id="PF14512">
    <property type="entry name" value="TM1586_NiRdase"/>
    <property type="match status" value="1"/>
</dbReference>
<dbReference type="Proteomes" id="UP001241537">
    <property type="component" value="Unassembled WGS sequence"/>
</dbReference>
<dbReference type="Gene3D" id="3.40.109.10">
    <property type="entry name" value="NADH Oxidase"/>
    <property type="match status" value="1"/>
</dbReference>
<dbReference type="GO" id="GO:0016491">
    <property type="term" value="F:oxidoreductase activity"/>
    <property type="evidence" value="ECO:0007669"/>
    <property type="project" value="UniProtKB-KW"/>
</dbReference>
<evidence type="ECO:0000313" key="8">
    <source>
        <dbReference type="Proteomes" id="UP001241537"/>
    </source>
</evidence>
<accession>A0AAE4AKL4</accession>
<comment type="similarity">
    <text evidence="2">Belongs to the nitroreductase family.</text>
</comment>
<organism evidence="7 8">
    <name type="scientific">Moryella indoligenes</name>
    <dbReference type="NCBI Taxonomy" id="371674"/>
    <lineage>
        <taxon>Bacteria</taxon>
        <taxon>Bacillati</taxon>
        <taxon>Bacillota</taxon>
        <taxon>Clostridia</taxon>
        <taxon>Lachnospirales</taxon>
        <taxon>Lachnospiraceae</taxon>
        <taxon>Moryella</taxon>
    </lineage>
</organism>
<comment type="cofactor">
    <cofactor evidence="1">
        <name>FMN</name>
        <dbReference type="ChEBI" id="CHEBI:58210"/>
    </cofactor>
</comment>
<keyword evidence="5" id="KW-0560">Oxidoreductase</keyword>
<dbReference type="AlphaFoldDB" id="A0AAE4AKL4"/>
<reference evidence="7" key="1">
    <citation type="submission" date="2023-07" db="EMBL/GenBank/DDBJ databases">
        <title>Genomic Encyclopedia of Type Strains, Phase IV (KMG-IV): sequencing the most valuable type-strain genomes for metagenomic binning, comparative biology and taxonomic classification.</title>
        <authorList>
            <person name="Goeker M."/>
        </authorList>
    </citation>
    <scope>NUCLEOTIDE SEQUENCE</scope>
    <source>
        <strain evidence="7">DSM 19659</strain>
    </source>
</reference>
<sequence>MKYEELIERRQSIRSFYEKELSTEQIKEITEYCEKAKKLCPEISLAVEFCAEGAGARMEGVVGYRGNAFFAPMYLVLLSEEQEGYLENAGFLAEGISLKLTDMGLDSCWLTVDNSDAVKKALLLDSKLTVAAVLACGYGVEEKAAQRIDIVTPADVKFEKREGHIAPKISQGEMVYEGQWGVSPEWKEGQFDPYLDKALYAATLAPSFLNRQTYRYIIRDRELILCEKEEDMVSEEDRKLGLGATMYNFHVVYSHYNAAGYGWVLGEPEIAGDLQLAEGYQAVASHRLW</sequence>
<dbReference type="InterPro" id="IPR029478">
    <property type="entry name" value="TM1586_NiRdase"/>
</dbReference>
<keyword evidence="3" id="KW-0285">Flavoprotein</keyword>
<gene>
    <name evidence="7" type="ORF">J2S20_000810</name>
</gene>
<evidence type="ECO:0000256" key="4">
    <source>
        <dbReference type="ARBA" id="ARBA00022643"/>
    </source>
</evidence>
<keyword evidence="8" id="KW-1185">Reference proteome</keyword>
<feature type="domain" description="Putative nitroreductase TM1586" evidence="6">
    <location>
        <begin position="5"/>
        <end position="248"/>
    </location>
</feature>
<comment type="caution">
    <text evidence="7">The sequence shown here is derived from an EMBL/GenBank/DDBJ whole genome shotgun (WGS) entry which is preliminary data.</text>
</comment>
<dbReference type="PANTHER" id="PTHR43673">
    <property type="entry name" value="NAD(P)H NITROREDUCTASE YDGI-RELATED"/>
    <property type="match status" value="1"/>
</dbReference>
<evidence type="ECO:0000313" key="7">
    <source>
        <dbReference type="EMBL" id="MDQ0152125.1"/>
    </source>
</evidence>
<proteinExistence type="inferred from homology"/>
<dbReference type="EMBL" id="JAUSTO010000004">
    <property type="protein sequence ID" value="MDQ0152125.1"/>
    <property type="molecule type" value="Genomic_DNA"/>
</dbReference>
<keyword evidence="4" id="KW-0288">FMN</keyword>
<evidence type="ECO:0000256" key="3">
    <source>
        <dbReference type="ARBA" id="ARBA00022630"/>
    </source>
</evidence>
<evidence type="ECO:0000256" key="1">
    <source>
        <dbReference type="ARBA" id="ARBA00001917"/>
    </source>
</evidence>
<name>A0AAE4AKL4_9FIRM</name>
<evidence type="ECO:0000256" key="5">
    <source>
        <dbReference type="ARBA" id="ARBA00023002"/>
    </source>
</evidence>
<evidence type="ECO:0000259" key="6">
    <source>
        <dbReference type="Pfam" id="PF14512"/>
    </source>
</evidence>